<organism evidence="1 2">
    <name type="scientific">Solirubrobacter ginsenosidimutans</name>
    <dbReference type="NCBI Taxonomy" id="490573"/>
    <lineage>
        <taxon>Bacteria</taxon>
        <taxon>Bacillati</taxon>
        <taxon>Actinomycetota</taxon>
        <taxon>Thermoleophilia</taxon>
        <taxon>Solirubrobacterales</taxon>
        <taxon>Solirubrobacteraceae</taxon>
        <taxon>Solirubrobacter</taxon>
    </lineage>
</organism>
<protein>
    <submittedName>
        <fullName evidence="1">Uncharacterized protein</fullName>
    </submittedName>
</protein>
<proteinExistence type="predicted"/>
<dbReference type="EMBL" id="JAPDOD010000061">
    <property type="protein sequence ID" value="MDA0166233.1"/>
    <property type="molecule type" value="Genomic_DNA"/>
</dbReference>
<keyword evidence="2" id="KW-1185">Reference proteome</keyword>
<evidence type="ECO:0000313" key="1">
    <source>
        <dbReference type="EMBL" id="MDA0166233.1"/>
    </source>
</evidence>
<evidence type="ECO:0000313" key="2">
    <source>
        <dbReference type="Proteomes" id="UP001149140"/>
    </source>
</evidence>
<comment type="caution">
    <text evidence="1">The sequence shown here is derived from an EMBL/GenBank/DDBJ whole genome shotgun (WGS) entry which is preliminary data.</text>
</comment>
<dbReference type="AlphaFoldDB" id="A0A9X3N378"/>
<reference evidence="1" key="1">
    <citation type="submission" date="2022-10" db="EMBL/GenBank/DDBJ databases">
        <title>The WGS of Solirubrobacter ginsenosidimutans DSM 21036.</title>
        <authorList>
            <person name="Jiang Z."/>
        </authorList>
    </citation>
    <scope>NUCLEOTIDE SEQUENCE</scope>
    <source>
        <strain evidence="1">DSM 21036</strain>
    </source>
</reference>
<sequence>MPICRFAAEPPQGGLPPEETLQAEFLAACLRVETEEGDPDLGAAGEIHWFPDRSWSGRTYVPATTRTDTGLELFGYVSFSLTDEGPVDLYAWADYTADVAEDHPEWRMDISQEVIGGWRGERDMVAAMTLVWGVPFERRGRLVTAELGATIVDESEIVGERFTLLAPDDYDGEYLDVVLMDGAGNELVRESLYEDDDE</sequence>
<name>A0A9X3N378_9ACTN</name>
<accession>A0A9X3N378</accession>
<dbReference type="RefSeq" id="WP_270045490.1">
    <property type="nucleotide sequence ID" value="NZ_JAPDOD010000061.1"/>
</dbReference>
<dbReference type="Proteomes" id="UP001149140">
    <property type="component" value="Unassembled WGS sequence"/>
</dbReference>
<gene>
    <name evidence="1" type="ORF">OM076_38565</name>
</gene>